<gene>
    <name evidence="1" type="ORF">SAMN04488012_12027</name>
</gene>
<sequence length="39" mass="4169">MNTKLHAVSDSIGRLIRFFITAAQVSDYTGAGAMLDSLP</sequence>
<name>A0A1M6M5V0_9RHOB</name>
<evidence type="ECO:0000313" key="1">
    <source>
        <dbReference type="EMBL" id="SHJ78845.1"/>
    </source>
</evidence>
<organism evidence="1 2">
    <name type="scientific">Palleronia salina</name>
    <dbReference type="NCBI Taxonomy" id="313368"/>
    <lineage>
        <taxon>Bacteria</taxon>
        <taxon>Pseudomonadati</taxon>
        <taxon>Pseudomonadota</taxon>
        <taxon>Alphaproteobacteria</taxon>
        <taxon>Rhodobacterales</taxon>
        <taxon>Roseobacteraceae</taxon>
        <taxon>Palleronia</taxon>
    </lineage>
</organism>
<proteinExistence type="predicted"/>
<protein>
    <recommendedName>
        <fullName evidence="3">Transposase DDE domain-containing protein</fullName>
    </recommendedName>
</protein>
<dbReference type="EMBL" id="FQZA01000020">
    <property type="protein sequence ID" value="SHJ78845.1"/>
    <property type="molecule type" value="Genomic_DNA"/>
</dbReference>
<dbReference type="AlphaFoldDB" id="A0A1M6M5V0"/>
<accession>A0A1M6M5V0</accession>
<keyword evidence="2" id="KW-1185">Reference proteome</keyword>
<dbReference type="STRING" id="313368.SAMN04488012_12027"/>
<dbReference type="Proteomes" id="UP000184040">
    <property type="component" value="Unassembled WGS sequence"/>
</dbReference>
<evidence type="ECO:0008006" key="3">
    <source>
        <dbReference type="Google" id="ProtNLM"/>
    </source>
</evidence>
<reference evidence="1 2" key="1">
    <citation type="submission" date="2016-11" db="EMBL/GenBank/DDBJ databases">
        <authorList>
            <person name="Jaros S."/>
            <person name="Januszkiewicz K."/>
            <person name="Wedrychowicz H."/>
        </authorList>
    </citation>
    <scope>NUCLEOTIDE SEQUENCE [LARGE SCALE GENOMIC DNA]</scope>
    <source>
        <strain evidence="1 2">DSM 26892</strain>
    </source>
</reference>
<evidence type="ECO:0000313" key="2">
    <source>
        <dbReference type="Proteomes" id="UP000184040"/>
    </source>
</evidence>